<dbReference type="InParanoid" id="A0A0H2RMV7"/>
<proteinExistence type="predicted"/>
<dbReference type="Proteomes" id="UP000053477">
    <property type="component" value="Unassembled WGS sequence"/>
</dbReference>
<feature type="compositionally biased region" description="Low complexity" evidence="1">
    <location>
        <begin position="535"/>
        <end position="551"/>
    </location>
</feature>
<organism evidence="2 3">
    <name type="scientific">Schizopora paradoxa</name>
    <dbReference type="NCBI Taxonomy" id="27342"/>
    <lineage>
        <taxon>Eukaryota</taxon>
        <taxon>Fungi</taxon>
        <taxon>Dikarya</taxon>
        <taxon>Basidiomycota</taxon>
        <taxon>Agaricomycotina</taxon>
        <taxon>Agaricomycetes</taxon>
        <taxon>Hymenochaetales</taxon>
        <taxon>Schizoporaceae</taxon>
        <taxon>Schizopora</taxon>
    </lineage>
</organism>
<feature type="region of interest" description="Disordered" evidence="1">
    <location>
        <begin position="424"/>
        <end position="464"/>
    </location>
</feature>
<evidence type="ECO:0000313" key="2">
    <source>
        <dbReference type="EMBL" id="KLO13300.1"/>
    </source>
</evidence>
<evidence type="ECO:0000256" key="1">
    <source>
        <dbReference type="SAM" id="MobiDB-lite"/>
    </source>
</evidence>
<dbReference type="STRING" id="27342.A0A0H2RMV7"/>
<feature type="region of interest" description="Disordered" evidence="1">
    <location>
        <begin position="387"/>
        <end position="411"/>
    </location>
</feature>
<protein>
    <submittedName>
        <fullName evidence="2">Uncharacterized protein</fullName>
    </submittedName>
</protein>
<feature type="compositionally biased region" description="Polar residues" evidence="1">
    <location>
        <begin position="222"/>
        <end position="231"/>
    </location>
</feature>
<feature type="compositionally biased region" description="Polar residues" evidence="1">
    <location>
        <begin position="247"/>
        <end position="256"/>
    </location>
</feature>
<reference evidence="2 3" key="1">
    <citation type="submission" date="2015-04" db="EMBL/GenBank/DDBJ databases">
        <title>Complete genome sequence of Schizopora paradoxa KUC8140, a cosmopolitan wood degrader in East Asia.</title>
        <authorList>
            <consortium name="DOE Joint Genome Institute"/>
            <person name="Min B."/>
            <person name="Park H."/>
            <person name="Jang Y."/>
            <person name="Kim J.-J."/>
            <person name="Kim K.H."/>
            <person name="Pangilinan J."/>
            <person name="Lipzen A."/>
            <person name="Riley R."/>
            <person name="Grigoriev I.V."/>
            <person name="Spatafora J.W."/>
            <person name="Choi I.-G."/>
        </authorList>
    </citation>
    <scope>NUCLEOTIDE SEQUENCE [LARGE SCALE GENOMIC DNA]</scope>
    <source>
        <strain evidence="2 3">KUC8140</strain>
    </source>
</reference>
<evidence type="ECO:0000313" key="3">
    <source>
        <dbReference type="Proteomes" id="UP000053477"/>
    </source>
</evidence>
<sequence>MFDDAAEDSHGLPAISSSATTIHVDSIKLGHDRVTSIDMALELERQLHSEQDEHDAHEDDALNANQPSQANEETSPDPLILATIITNLRTELAEVIAERDSLAEIVSTTDVRESELRNALALVTGKATALEEELAVLKLKNTADEETIAVLRSKVEESRRTLAVAPTATKRVGFFIFNSSVNVYEHASDIGRFYRRGVMRLQSENKRMSQLSIDANRANSFFGSNPSSSKRASFVPLTGSRPHRRTVSVNDNSFTSEDGDASVHPDGVRSPSLFSRDESSDQDENFVAVKKSRRVSGFFGGARPTTSVSRSPPPGRSSSDGEDASAISRLQAELEATKRELRDAHDAREASEFCVRTLRTFISEHTKGDTVDFSSSVGGAAIKLPALPTDIDDTTGEEGETHPPTMAKGSSMTGWSIKLWRTDSDKSTTSTKLGSTPESAAVSPASETPSKPFPVPGATANSNTNSFSQKLGVLFQTRRSFSSTSTTSSHYEPPHLNHQEPILNGSDCSSIDEPEPVSPETSISHNEVIIRDSSHGSTESSSSAASTAVESIPSSEQALKQDIAAPLAPVSEVA</sequence>
<feature type="region of interest" description="Disordered" evidence="1">
    <location>
        <begin position="483"/>
        <end position="574"/>
    </location>
</feature>
<dbReference type="OrthoDB" id="2505754at2759"/>
<accession>A0A0H2RMV7</accession>
<dbReference type="EMBL" id="KQ085962">
    <property type="protein sequence ID" value="KLO13300.1"/>
    <property type="molecule type" value="Genomic_DNA"/>
</dbReference>
<keyword evidence="3" id="KW-1185">Reference proteome</keyword>
<gene>
    <name evidence="2" type="ORF">SCHPADRAFT_928676</name>
</gene>
<name>A0A0H2RMV7_9AGAM</name>
<feature type="region of interest" description="Disordered" evidence="1">
    <location>
        <begin position="297"/>
        <end position="325"/>
    </location>
</feature>
<feature type="region of interest" description="Disordered" evidence="1">
    <location>
        <begin position="222"/>
        <end position="284"/>
    </location>
</feature>
<dbReference type="AlphaFoldDB" id="A0A0H2RMV7"/>